<feature type="binding site" evidence="11">
    <location>
        <position position="280"/>
    </location>
    <ligand>
        <name>substrate</name>
    </ligand>
</feature>
<evidence type="ECO:0000256" key="5">
    <source>
        <dbReference type="ARBA" id="ARBA00022898"/>
    </source>
</evidence>
<evidence type="ECO:0000256" key="3">
    <source>
        <dbReference type="ARBA" id="ARBA00013633"/>
    </source>
</evidence>
<keyword evidence="6" id="KW-0745">Spermidine biosynthesis</keyword>
<feature type="domain" description="Orn/DAP/Arg decarboxylase 2 C-terminal" evidence="12">
    <location>
        <begin position="108"/>
        <end position="337"/>
    </location>
</feature>
<dbReference type="GO" id="GO:0008295">
    <property type="term" value="P:spermidine biosynthetic process"/>
    <property type="evidence" value="ECO:0007669"/>
    <property type="project" value="UniProtKB-KW"/>
</dbReference>
<dbReference type="PANTHER" id="PTHR43727">
    <property type="entry name" value="DIAMINOPIMELATE DECARBOXYLASE"/>
    <property type="match status" value="1"/>
</dbReference>
<dbReference type="FunFam" id="3.20.20.10:FF:000012">
    <property type="entry name" value="Carboxynorspermidine/carboxyspermidine decarboxylase"/>
    <property type="match status" value="1"/>
</dbReference>
<evidence type="ECO:0000313" key="14">
    <source>
        <dbReference type="Proteomes" id="UP001163821"/>
    </source>
</evidence>
<dbReference type="GO" id="GO:0008836">
    <property type="term" value="F:diaminopimelate decarboxylase activity"/>
    <property type="evidence" value="ECO:0007669"/>
    <property type="project" value="TreeGrafter"/>
</dbReference>
<dbReference type="Gene3D" id="3.20.20.10">
    <property type="entry name" value="Alanine racemase"/>
    <property type="match status" value="1"/>
</dbReference>
<evidence type="ECO:0000256" key="10">
    <source>
        <dbReference type="ARBA" id="ARBA00047389"/>
    </source>
</evidence>
<keyword evidence="7 13" id="KW-0456">Lyase</keyword>
<dbReference type="Gene3D" id="2.40.37.10">
    <property type="entry name" value="Lyase, Ornithine Decarboxylase, Chain A, domain 1"/>
    <property type="match status" value="1"/>
</dbReference>
<dbReference type="RefSeq" id="WP_282593164.1">
    <property type="nucleotide sequence ID" value="NZ_JAPAAF010000042.1"/>
</dbReference>
<evidence type="ECO:0000256" key="8">
    <source>
        <dbReference type="ARBA" id="ARBA00025802"/>
    </source>
</evidence>
<evidence type="ECO:0000256" key="1">
    <source>
        <dbReference type="ARBA" id="ARBA00001933"/>
    </source>
</evidence>
<proteinExistence type="inferred from homology"/>
<dbReference type="CDD" id="cd06829">
    <property type="entry name" value="PLPDE_III_CANSDC"/>
    <property type="match status" value="1"/>
</dbReference>
<sequence length="381" mass="43076">MRVEYPEIPSPCYVLEENLLRKNLELIQSVAERSGVEIILAFKGFAMWSAFPIVREYITGATASSLHEAKLCAEEMKSPAHTYAPVYDEETFPEIMQLSSHITFNSLSQYERFYPMVRQSGKNISMALRINPEFSEVETELYNPCAPGSRLGVIAEQLGGKLPEGINGLHFHTLCESYSTDLEKTLAAVEEKFGPLLKQVKWLNMGGGHLMTRKGYDVEHLIEILKGLKSRYPQLHVILEPGSAFAWETGFLKASVLDLVENKGIKTAMLNVSFAAHMPDCLEMPYQPRIRYASSQPVDGKPTYRMGGNTCLSGDYFGYWSFDEALQVGDNLIFEDMIHYTMVKTTFFNGVQHPSIGIIRANGEFELIRRFGYEDYKNKLS</sequence>
<dbReference type="SUPFAM" id="SSF50621">
    <property type="entry name" value="Alanine racemase C-terminal domain-like"/>
    <property type="match status" value="1"/>
</dbReference>
<keyword evidence="5" id="KW-0663">Pyridoxal phosphate</keyword>
<dbReference type="GO" id="GO:0045312">
    <property type="term" value="P:nor-spermidine biosynthetic process"/>
    <property type="evidence" value="ECO:0007669"/>
    <property type="project" value="InterPro"/>
</dbReference>
<dbReference type="PANTHER" id="PTHR43727:SF1">
    <property type="entry name" value="CARBOXYNORSPERMIDINE_CARBOXYSPERMIDINE DECARBOXYLASE"/>
    <property type="match status" value="1"/>
</dbReference>
<dbReference type="GO" id="GO:0009089">
    <property type="term" value="P:lysine biosynthetic process via diaminopimelate"/>
    <property type="evidence" value="ECO:0007669"/>
    <property type="project" value="TreeGrafter"/>
</dbReference>
<dbReference type="InterPro" id="IPR022643">
    <property type="entry name" value="De-COase2_C"/>
</dbReference>
<evidence type="ECO:0000256" key="7">
    <source>
        <dbReference type="ARBA" id="ARBA00023239"/>
    </source>
</evidence>
<dbReference type="InterPro" id="IPR029066">
    <property type="entry name" value="PLP-binding_barrel"/>
</dbReference>
<dbReference type="NCBIfam" id="TIGR01047">
    <property type="entry name" value="nspC"/>
    <property type="match status" value="1"/>
</dbReference>
<evidence type="ECO:0000256" key="4">
    <source>
        <dbReference type="ARBA" id="ARBA00022793"/>
    </source>
</evidence>
<keyword evidence="14" id="KW-1185">Reference proteome</keyword>
<comment type="catalytic activity">
    <reaction evidence="9">
        <text>carboxyspermidine + H(+) = spermidine + CO2</text>
        <dbReference type="Rhea" id="RHEA:34095"/>
        <dbReference type="ChEBI" id="CHEBI:15378"/>
        <dbReference type="ChEBI" id="CHEBI:16526"/>
        <dbReference type="ChEBI" id="CHEBI:57834"/>
        <dbReference type="ChEBI" id="CHEBI:65072"/>
        <dbReference type="EC" id="4.1.1.96"/>
    </reaction>
</comment>
<reference evidence="13" key="1">
    <citation type="submission" date="2022-10" db="EMBL/GenBank/DDBJ databases">
        <title>Gaoshiqiia sediminis gen. nov., sp. nov., isolated from coastal sediment.</title>
        <authorList>
            <person name="Yu W.X."/>
            <person name="Mu D.S."/>
            <person name="Du J.Z."/>
            <person name="Liang Y.Q."/>
        </authorList>
    </citation>
    <scope>NUCLEOTIDE SEQUENCE</scope>
    <source>
        <strain evidence="13">A06</strain>
    </source>
</reference>
<gene>
    <name evidence="13" type="primary">nspC</name>
    <name evidence="13" type="ORF">N2K84_17670</name>
</gene>
<dbReference type="Proteomes" id="UP001163821">
    <property type="component" value="Unassembled WGS sequence"/>
</dbReference>
<name>A0AA41YEP9_9BACT</name>
<evidence type="ECO:0000256" key="9">
    <source>
        <dbReference type="ARBA" id="ARBA00047351"/>
    </source>
</evidence>
<evidence type="ECO:0000256" key="6">
    <source>
        <dbReference type="ARBA" id="ARBA00023066"/>
    </source>
</evidence>
<comment type="catalytic activity">
    <reaction evidence="10">
        <text>carboxynorspermidine + H(+) = norspermidine + CO2</text>
        <dbReference type="Rhea" id="RHEA:34099"/>
        <dbReference type="ChEBI" id="CHEBI:15378"/>
        <dbReference type="ChEBI" id="CHEBI:16526"/>
        <dbReference type="ChEBI" id="CHEBI:57920"/>
        <dbReference type="ChEBI" id="CHEBI:65070"/>
        <dbReference type="EC" id="4.1.1.96"/>
    </reaction>
</comment>
<dbReference type="PIRSF" id="PIRSF038941">
    <property type="entry name" value="NspC"/>
    <property type="match status" value="1"/>
</dbReference>
<accession>A0AA41YEP9</accession>
<evidence type="ECO:0000256" key="2">
    <source>
        <dbReference type="ARBA" id="ARBA00012259"/>
    </source>
</evidence>
<keyword evidence="4" id="KW-0210">Decarboxylase</keyword>
<comment type="cofactor">
    <cofactor evidence="1">
        <name>pyridoxal 5'-phosphate</name>
        <dbReference type="ChEBI" id="CHEBI:597326"/>
    </cofactor>
</comment>
<comment type="similarity">
    <text evidence="8">Belongs to the Orn/Lys/Arg decarboxylase class-II family. NspC subfamily.</text>
</comment>
<dbReference type="Pfam" id="PF00278">
    <property type="entry name" value="Orn_DAP_Arg_deC"/>
    <property type="match status" value="1"/>
</dbReference>
<dbReference type="EC" id="4.1.1.96" evidence="2"/>
<evidence type="ECO:0000256" key="11">
    <source>
        <dbReference type="PIRSR" id="PIRSR038941-1"/>
    </source>
</evidence>
<organism evidence="13 14">
    <name type="scientific">Gaoshiqia sediminis</name>
    <dbReference type="NCBI Taxonomy" id="2986998"/>
    <lineage>
        <taxon>Bacteria</taxon>
        <taxon>Pseudomonadati</taxon>
        <taxon>Bacteroidota</taxon>
        <taxon>Bacteroidia</taxon>
        <taxon>Marinilabiliales</taxon>
        <taxon>Prolixibacteraceae</taxon>
        <taxon>Gaoshiqia</taxon>
    </lineage>
</organism>
<dbReference type="InterPro" id="IPR009006">
    <property type="entry name" value="Ala_racemase/Decarboxylase_C"/>
</dbReference>
<evidence type="ECO:0000313" key="13">
    <source>
        <dbReference type="EMBL" id="MCW0484572.1"/>
    </source>
</evidence>
<evidence type="ECO:0000259" key="12">
    <source>
        <dbReference type="Pfam" id="PF00278"/>
    </source>
</evidence>
<dbReference type="InterPro" id="IPR005730">
    <property type="entry name" value="Nsp_de-COase"/>
</dbReference>
<dbReference type="EMBL" id="JAPAAF010000042">
    <property type="protein sequence ID" value="MCW0484572.1"/>
    <property type="molecule type" value="Genomic_DNA"/>
</dbReference>
<comment type="caution">
    <text evidence="13">The sequence shown here is derived from an EMBL/GenBank/DDBJ whole genome shotgun (WGS) entry which is preliminary data.</text>
</comment>
<dbReference type="AlphaFoldDB" id="A0AA41YEP9"/>
<dbReference type="SUPFAM" id="SSF51419">
    <property type="entry name" value="PLP-binding barrel"/>
    <property type="match status" value="1"/>
</dbReference>
<protein>
    <recommendedName>
        <fullName evidence="3">Carboxynorspermidine/carboxyspermidine decarboxylase</fullName>
        <ecNumber evidence="2">4.1.1.96</ecNumber>
    </recommendedName>
</protein>